<gene>
    <name evidence="1" type="ORF">Tci_675723</name>
</gene>
<name>A0A699KNE9_TANCI</name>
<protein>
    <submittedName>
        <fullName evidence="1">Uncharacterized protein</fullName>
    </submittedName>
</protein>
<dbReference type="EMBL" id="BKCJ010538560">
    <property type="protein sequence ID" value="GFB03752.1"/>
    <property type="molecule type" value="Genomic_DNA"/>
</dbReference>
<organism evidence="1">
    <name type="scientific">Tanacetum cinerariifolium</name>
    <name type="common">Dalmatian daisy</name>
    <name type="synonym">Chrysanthemum cinerariifolium</name>
    <dbReference type="NCBI Taxonomy" id="118510"/>
    <lineage>
        <taxon>Eukaryota</taxon>
        <taxon>Viridiplantae</taxon>
        <taxon>Streptophyta</taxon>
        <taxon>Embryophyta</taxon>
        <taxon>Tracheophyta</taxon>
        <taxon>Spermatophyta</taxon>
        <taxon>Magnoliopsida</taxon>
        <taxon>eudicotyledons</taxon>
        <taxon>Gunneridae</taxon>
        <taxon>Pentapetalae</taxon>
        <taxon>asterids</taxon>
        <taxon>campanulids</taxon>
        <taxon>Asterales</taxon>
        <taxon>Asteraceae</taxon>
        <taxon>Asteroideae</taxon>
        <taxon>Anthemideae</taxon>
        <taxon>Anthemidinae</taxon>
        <taxon>Tanacetum</taxon>
    </lineage>
</organism>
<comment type="caution">
    <text evidence="1">The sequence shown here is derived from an EMBL/GenBank/DDBJ whole genome shotgun (WGS) entry which is preliminary data.</text>
</comment>
<evidence type="ECO:0000313" key="1">
    <source>
        <dbReference type="EMBL" id="GFB03752.1"/>
    </source>
</evidence>
<reference evidence="1" key="1">
    <citation type="journal article" date="2019" name="Sci. Rep.">
        <title>Draft genome of Tanacetum cinerariifolium, the natural source of mosquito coil.</title>
        <authorList>
            <person name="Yamashiro T."/>
            <person name="Shiraishi A."/>
            <person name="Satake H."/>
            <person name="Nakayama K."/>
        </authorList>
    </citation>
    <scope>NUCLEOTIDE SEQUENCE</scope>
</reference>
<sequence length="93" mass="10774">MMLVHLERDIVKNFKLLKKLKNLFQEVNDSVKESDDLVIELQMLRGSVVVVDSVAFQKAQDHDIGKAKAMTTMINESQRKALEKIAFIMRTRR</sequence>
<dbReference type="AlphaFoldDB" id="A0A699KNE9"/>
<feature type="non-terminal residue" evidence="1">
    <location>
        <position position="93"/>
    </location>
</feature>
<proteinExistence type="predicted"/>
<accession>A0A699KNE9</accession>